<name>A0A1I3UHE4_9BACL</name>
<evidence type="ECO:0000313" key="3">
    <source>
        <dbReference type="Proteomes" id="UP000199545"/>
    </source>
</evidence>
<dbReference type="AlphaFoldDB" id="A0A1I3UHE4"/>
<dbReference type="EMBL" id="FORR01000025">
    <property type="protein sequence ID" value="SFJ82480.1"/>
    <property type="molecule type" value="Genomic_DNA"/>
</dbReference>
<dbReference type="Proteomes" id="UP000199545">
    <property type="component" value="Unassembled WGS sequence"/>
</dbReference>
<feature type="signal peptide" evidence="1">
    <location>
        <begin position="1"/>
        <end position="20"/>
    </location>
</feature>
<proteinExistence type="predicted"/>
<protein>
    <submittedName>
        <fullName evidence="2">Uncharacterized protein</fullName>
    </submittedName>
</protein>
<reference evidence="2 3" key="1">
    <citation type="submission" date="2016-10" db="EMBL/GenBank/DDBJ databases">
        <authorList>
            <person name="de Groot N.N."/>
        </authorList>
    </citation>
    <scope>NUCLEOTIDE SEQUENCE [LARGE SCALE GENOMIC DNA]</scope>
    <source>
        <strain evidence="2 3">DSM 44778</strain>
    </source>
</reference>
<evidence type="ECO:0000256" key="1">
    <source>
        <dbReference type="SAM" id="SignalP"/>
    </source>
</evidence>
<keyword evidence="3" id="KW-1185">Reference proteome</keyword>
<feature type="chain" id="PRO_5011722104" evidence="1">
    <location>
        <begin position="21"/>
        <end position="40"/>
    </location>
</feature>
<gene>
    <name evidence="2" type="ORF">SAMN05421852_1256</name>
</gene>
<organism evidence="2 3">
    <name type="scientific">Thermoflavimicrobium dichotomicum</name>
    <dbReference type="NCBI Taxonomy" id="46223"/>
    <lineage>
        <taxon>Bacteria</taxon>
        <taxon>Bacillati</taxon>
        <taxon>Bacillota</taxon>
        <taxon>Bacilli</taxon>
        <taxon>Bacillales</taxon>
        <taxon>Thermoactinomycetaceae</taxon>
        <taxon>Thermoflavimicrobium</taxon>
    </lineage>
</organism>
<sequence length="40" mass="4415">MFKKCVSFVLILFFMTGIFANNTSTVDPDTPVTYSDPIGP</sequence>
<evidence type="ECO:0000313" key="2">
    <source>
        <dbReference type="EMBL" id="SFJ82480.1"/>
    </source>
</evidence>
<keyword evidence="1" id="KW-0732">Signal</keyword>
<accession>A0A1I3UHE4</accession>